<protein>
    <submittedName>
        <fullName evidence="3">Putative LAGLIDADG homing endonuclease</fullName>
    </submittedName>
</protein>
<dbReference type="GO" id="GO:0004519">
    <property type="term" value="F:endonuclease activity"/>
    <property type="evidence" value="ECO:0007669"/>
    <property type="project" value="UniProtKB-KW"/>
</dbReference>
<dbReference type="AlphaFoldDB" id="Q39560"/>
<dbReference type="Pfam" id="PF03161">
    <property type="entry name" value="LAGLIDADG_2"/>
    <property type="match status" value="1"/>
</dbReference>
<dbReference type="InterPro" id="IPR027434">
    <property type="entry name" value="Homing_endonucl"/>
</dbReference>
<geneLocation type="chloroplast" evidence="3"/>
<name>Q39560_9CHLO</name>
<keyword evidence="3" id="KW-0540">Nuclease</keyword>
<keyword evidence="3" id="KW-0150">Chloroplast</keyword>
<evidence type="ECO:0000313" key="3">
    <source>
        <dbReference type="EMBL" id="ALO21062.1"/>
    </source>
</evidence>
<sequence length="262" mass="30105">MAQVPLTEIEKSVLCGTILGDASFAISDGYKNARFQSNHSTNQLTWFFWKFFVILKDFTKPTGLIYSEPSGKQLINQTSEASFFEPGEDSLEIPFGKLKIASLADAKLTELHSVICNKNRKTIERSWLNHMNNYFLMTVWLDDGSMTSGRQGILSFNSYPADQQQIFRDYLLQVWGIETRLQDTGQKMQNGQPNCRISIKDQENLLNLLRYIAPVVPVREMLYKVCFMAESNLSLSQRWKTEVKGLVRPEFAEEIDKIYAKM</sequence>
<reference evidence="2" key="1">
    <citation type="journal article" date="1995" name="Nucleic Acids Res.">
        <title>The site-specific DNA endonuclease encoded by a group I intron in the Chlamydomonas pallidostigmatica chloroplast small subunit rRNA gene introduces a single-strand break at low concentrations of Mg2+.</title>
        <authorList>
            <person name="Turmel M."/>
            <person name="Mercier J.P."/>
            <person name="Cote V."/>
            <person name="Otis C."/>
            <person name="Lemieux C."/>
        </authorList>
    </citation>
    <scope>NUCLEOTIDE SEQUENCE</scope>
</reference>
<dbReference type="PIR" id="S56764">
    <property type="entry name" value="S56764"/>
</dbReference>
<proteinExistence type="predicted"/>
<gene>
    <name evidence="3" type="primary">orf262</name>
</gene>
<dbReference type="EMBL" id="KT624830">
    <property type="protein sequence ID" value="ALO21062.1"/>
    <property type="molecule type" value="Genomic_DNA"/>
</dbReference>
<evidence type="ECO:0000259" key="1">
    <source>
        <dbReference type="Pfam" id="PF03161"/>
    </source>
</evidence>
<dbReference type="InterPro" id="IPR004860">
    <property type="entry name" value="LAGLIDADG_dom"/>
</dbReference>
<keyword evidence="3" id="KW-0934">Plastid</keyword>
<accession>Q39560</accession>
<keyword evidence="3" id="KW-0378">Hydrolase</keyword>
<evidence type="ECO:0000313" key="2">
    <source>
        <dbReference type="EMBL" id="AAA67802.1"/>
    </source>
</evidence>
<dbReference type="SUPFAM" id="SSF55608">
    <property type="entry name" value="Homing endonucleases"/>
    <property type="match status" value="1"/>
</dbReference>
<reference evidence="3" key="2">
    <citation type="journal article" date="2015" name="BMC Evol. Biol.">
        <title>Chloroplast phylogenomic analysis of chlorophyte green algae identifies a novel lineage sister to the Sphaeropleales (Chlorophyceae).</title>
        <authorList>
            <person name="Lemieux C."/>
            <person name="Vincent A.T."/>
            <person name="Labarre A."/>
            <person name="Otis C."/>
            <person name="Turmel M."/>
        </authorList>
    </citation>
    <scope>NUCLEOTIDE SEQUENCE</scope>
</reference>
<organism evidence="2">
    <name type="scientific">Lobochlamys segnis</name>
    <dbReference type="NCBI Taxonomy" id="52035"/>
    <lineage>
        <taxon>Eukaryota</taxon>
        <taxon>Viridiplantae</taxon>
        <taxon>Chlorophyta</taxon>
        <taxon>core chlorophytes</taxon>
        <taxon>Chlorophyceae</taxon>
        <taxon>CS clade</taxon>
        <taxon>Chlamydomonadales</taxon>
        <taxon>Chlamydomonadaceae</taxon>
        <taxon>Lobochlamys</taxon>
    </lineage>
</organism>
<feature type="domain" description="Homing endonuclease LAGLIDADG" evidence="1">
    <location>
        <begin position="12"/>
        <end position="199"/>
    </location>
</feature>
<dbReference type="Gene3D" id="3.10.28.10">
    <property type="entry name" value="Homing endonucleases"/>
    <property type="match status" value="2"/>
</dbReference>
<keyword evidence="3" id="KW-0255">Endonuclease</keyword>
<dbReference type="EMBL" id="L39865">
    <property type="protein sequence ID" value="AAA67802.1"/>
    <property type="molecule type" value="Genomic_DNA"/>
</dbReference>